<gene>
    <name evidence="11" type="ORF">PU02_1205</name>
</gene>
<dbReference type="GO" id="GO:0015288">
    <property type="term" value="F:porin activity"/>
    <property type="evidence" value="ECO:0007669"/>
    <property type="project" value="UniProtKB-KW"/>
</dbReference>
<keyword evidence="8 10" id="KW-0472">Membrane</keyword>
<evidence type="ECO:0000256" key="3">
    <source>
        <dbReference type="ARBA" id="ARBA00022452"/>
    </source>
</evidence>
<dbReference type="KEGG" id="banc:PU02_1205"/>
<dbReference type="Pfam" id="PF02530">
    <property type="entry name" value="Porin_2"/>
    <property type="match status" value="1"/>
</dbReference>
<sequence>MAGVSGAYATPEVVKEPKYVKYVRVCDAYGTGYFYIPGTETCMRLSGTVRTIVSGGDDIDATTDADLDDSKKTYSASSRLLLAFDTASETELGTLRSHARVSSEWSNGKEKNGGRLHAAYIELAGFSVGVESTIFETWVDGYGSVLNDDIISPAGNSRTNFVSYIFSGSSGFSAIIGAELGNASGPTTNSNKQYYYINSSDRVVEVANTSLPSKEVKDYTPNVLLGMKFAQGWGGVSTIAAYDAYYKKWAGKVRVDFNVDDRTSLWAMSGYKDNTDYYTADAENRLSRENTTIYANWGGNWAIWAGATYKVTPKAKLNAQVSYSAVKTFATSANVVYTLVPGLTITPEVSYMSWNDDRTFGRNENSVPVYTSSLNGKHAIQGMLRIQRSF</sequence>
<dbReference type="GO" id="GO:0006811">
    <property type="term" value="P:monoatomic ion transport"/>
    <property type="evidence" value="ECO:0007669"/>
    <property type="project" value="UniProtKB-KW"/>
</dbReference>
<evidence type="ECO:0000256" key="5">
    <source>
        <dbReference type="ARBA" id="ARBA00022729"/>
    </source>
</evidence>
<keyword evidence="5" id="KW-0732">Signal</keyword>
<dbReference type="GO" id="GO:0009279">
    <property type="term" value="C:cell outer membrane"/>
    <property type="evidence" value="ECO:0007669"/>
    <property type="project" value="UniProtKB-SubCell"/>
</dbReference>
<evidence type="ECO:0000256" key="9">
    <source>
        <dbReference type="ARBA" id="ARBA00023237"/>
    </source>
</evidence>
<evidence type="ECO:0000256" key="2">
    <source>
        <dbReference type="ARBA" id="ARBA00022448"/>
    </source>
</evidence>
<dbReference type="EMBL" id="CP010401">
    <property type="protein sequence ID" value="ALE04019.1"/>
    <property type="molecule type" value="Genomic_DNA"/>
</dbReference>
<dbReference type="GO" id="GO:0046930">
    <property type="term" value="C:pore complex"/>
    <property type="evidence" value="ECO:0007669"/>
    <property type="project" value="UniProtKB-KW"/>
</dbReference>
<organism evidence="11 12">
    <name type="scientific">Bartonella ancashensis</name>
    <dbReference type="NCBI Taxonomy" id="1318743"/>
    <lineage>
        <taxon>Bacteria</taxon>
        <taxon>Pseudomonadati</taxon>
        <taxon>Pseudomonadota</taxon>
        <taxon>Alphaproteobacteria</taxon>
        <taxon>Hyphomicrobiales</taxon>
        <taxon>Bartonellaceae</taxon>
        <taxon>Bartonella</taxon>
    </lineage>
</organism>
<evidence type="ECO:0000256" key="6">
    <source>
        <dbReference type="ARBA" id="ARBA00023065"/>
    </source>
</evidence>
<evidence type="ECO:0000256" key="10">
    <source>
        <dbReference type="RuleBase" id="RU364005"/>
    </source>
</evidence>
<accession>A0A0M4LHB8</accession>
<keyword evidence="7 10" id="KW-0626">Porin</keyword>
<dbReference type="InterPro" id="IPR003684">
    <property type="entry name" value="Porin_alphabac"/>
</dbReference>
<keyword evidence="9 10" id="KW-0998">Cell outer membrane</keyword>
<comment type="subcellular location">
    <subcellularLocation>
        <location evidence="10">Cell outer membrane</location>
        <topology evidence="10">Multi-pass membrane protein</topology>
    </subcellularLocation>
</comment>
<comment type="function">
    <text evidence="10">Forms passive diffusion pores that allow small molecular weight hydrophilic materials across the outer membrane.</text>
</comment>
<evidence type="ECO:0000313" key="11">
    <source>
        <dbReference type="EMBL" id="ALE04019.1"/>
    </source>
</evidence>
<protein>
    <recommendedName>
        <fullName evidence="10">Porin</fullName>
    </recommendedName>
</protein>
<dbReference type="Proteomes" id="UP000057213">
    <property type="component" value="Chromosome"/>
</dbReference>
<keyword evidence="6 10" id="KW-0406">Ion transport</keyword>
<keyword evidence="3 10" id="KW-1134">Transmembrane beta strand</keyword>
<evidence type="ECO:0000313" key="12">
    <source>
        <dbReference type="Proteomes" id="UP000057213"/>
    </source>
</evidence>
<reference evidence="11 12" key="1">
    <citation type="journal article" date="2015" name="Genome Announc.">
        <title>Complete Genome Sequence of Bartonella ancashensis Strain 20.00, Isolated from the Blood of a Patient with Verruga Peruana.</title>
        <authorList>
            <person name="Hang J."/>
            <person name="Mullins K.E."/>
            <person name="Clifford R.J."/>
            <person name="Onmus-Leone F."/>
            <person name="Yang Y."/>
            <person name="Jiang J."/>
            <person name="Leguia M."/>
            <person name="Kasper M.R."/>
            <person name="Maguina C."/>
            <person name="Lesho E.P."/>
            <person name="Jarman R.G."/>
            <person name="Richards A.L."/>
            <person name="Blazes D."/>
        </authorList>
    </citation>
    <scope>NUCLEOTIDE SEQUENCE [LARGE SCALE GENOMIC DNA]</scope>
    <source>
        <strain evidence="11 12">20.00</strain>
    </source>
</reference>
<evidence type="ECO:0000256" key="1">
    <source>
        <dbReference type="ARBA" id="ARBA00009521"/>
    </source>
</evidence>
<comment type="similarity">
    <text evidence="1 10">Belongs to the alphaproteobacteria porin family.</text>
</comment>
<name>A0A0M4LHB8_9HYPH</name>
<evidence type="ECO:0000256" key="7">
    <source>
        <dbReference type="ARBA" id="ARBA00023114"/>
    </source>
</evidence>
<dbReference type="PATRIC" id="fig|1318743.3.peg.1221"/>
<proteinExistence type="inferred from homology"/>
<keyword evidence="2 10" id="KW-0813">Transport</keyword>
<dbReference type="STRING" id="1318743.PU02_1205"/>
<comment type="domain">
    <text evidence="10">Consists of 16-stranded beta-barrel sheets, with large surface-exposed loops, that form a transmembrane pore at the center of each barrel. The pore is partially ocluded by a peptide loop that folds into the pore lumen.</text>
</comment>
<dbReference type="AlphaFoldDB" id="A0A0M4LHB8"/>
<evidence type="ECO:0000256" key="8">
    <source>
        <dbReference type="ARBA" id="ARBA00023136"/>
    </source>
</evidence>
<keyword evidence="4 10" id="KW-0812">Transmembrane</keyword>
<keyword evidence="12" id="KW-1185">Reference proteome</keyword>
<dbReference type="SUPFAM" id="SSF56935">
    <property type="entry name" value="Porins"/>
    <property type="match status" value="1"/>
</dbReference>
<evidence type="ECO:0000256" key="4">
    <source>
        <dbReference type="ARBA" id="ARBA00022692"/>
    </source>
</evidence>